<evidence type="ECO:0000256" key="1">
    <source>
        <dbReference type="SAM" id="MobiDB-lite"/>
    </source>
</evidence>
<evidence type="ECO:0000313" key="3">
    <source>
        <dbReference type="EMBL" id="MFC3106716.1"/>
    </source>
</evidence>
<dbReference type="EMBL" id="JBHRTP010000005">
    <property type="protein sequence ID" value="MFC3106716.1"/>
    <property type="molecule type" value="Genomic_DNA"/>
</dbReference>
<gene>
    <name evidence="3" type="ORF">ACFOFO_01855</name>
</gene>
<name>A0ABV7EXR3_9BURK</name>
<feature type="signal peptide" evidence="2">
    <location>
        <begin position="1"/>
        <end position="22"/>
    </location>
</feature>
<accession>A0ABV7EXR3</accession>
<keyword evidence="2" id="KW-0732">Signal</keyword>
<evidence type="ECO:0000313" key="4">
    <source>
        <dbReference type="Proteomes" id="UP001595530"/>
    </source>
</evidence>
<sequence length="132" mass="13338">MKLFLQSLALSAGFLLSAHGFAQTYTATPPTKPAASAPAPAATTGAMTAKPAAPATTDAMTAPTKKASNSTSKMPATAAPGGGEGKVWVNTASKTYHCAGTKYYGKTKAGEYMTEADAKAKGNHADHKKACS</sequence>
<dbReference type="RefSeq" id="WP_390329103.1">
    <property type="nucleotide sequence ID" value="NZ_JBHRTP010000005.1"/>
</dbReference>
<evidence type="ECO:0000256" key="2">
    <source>
        <dbReference type="SAM" id="SignalP"/>
    </source>
</evidence>
<organism evidence="3 4">
    <name type="scientific">Undibacterium arcticum</name>
    <dbReference type="NCBI Taxonomy" id="1762892"/>
    <lineage>
        <taxon>Bacteria</taxon>
        <taxon>Pseudomonadati</taxon>
        <taxon>Pseudomonadota</taxon>
        <taxon>Betaproteobacteria</taxon>
        <taxon>Burkholderiales</taxon>
        <taxon>Oxalobacteraceae</taxon>
        <taxon>Undibacterium</taxon>
    </lineage>
</organism>
<reference evidence="4" key="1">
    <citation type="journal article" date="2019" name="Int. J. Syst. Evol. Microbiol.">
        <title>The Global Catalogue of Microorganisms (GCM) 10K type strain sequencing project: providing services to taxonomists for standard genome sequencing and annotation.</title>
        <authorList>
            <consortium name="The Broad Institute Genomics Platform"/>
            <consortium name="The Broad Institute Genome Sequencing Center for Infectious Disease"/>
            <person name="Wu L."/>
            <person name="Ma J."/>
        </authorList>
    </citation>
    <scope>NUCLEOTIDE SEQUENCE [LARGE SCALE GENOMIC DNA]</scope>
    <source>
        <strain evidence="4">KCTC 42986</strain>
    </source>
</reference>
<feature type="compositionally biased region" description="Low complexity" evidence="1">
    <location>
        <begin position="29"/>
        <end position="67"/>
    </location>
</feature>
<keyword evidence="4" id="KW-1185">Reference proteome</keyword>
<dbReference type="Proteomes" id="UP001595530">
    <property type="component" value="Unassembled WGS sequence"/>
</dbReference>
<protein>
    <submittedName>
        <fullName evidence="3">Signal protein</fullName>
    </submittedName>
</protein>
<proteinExistence type="predicted"/>
<feature type="chain" id="PRO_5047184636" evidence="2">
    <location>
        <begin position="23"/>
        <end position="132"/>
    </location>
</feature>
<comment type="caution">
    <text evidence="3">The sequence shown here is derived from an EMBL/GenBank/DDBJ whole genome shotgun (WGS) entry which is preliminary data.</text>
</comment>
<feature type="region of interest" description="Disordered" evidence="1">
    <location>
        <begin position="29"/>
        <end position="84"/>
    </location>
</feature>